<evidence type="ECO:0000313" key="1">
    <source>
        <dbReference type="EMBL" id="OMJ92262.1"/>
    </source>
</evidence>
<dbReference type="InterPro" id="IPR009003">
    <property type="entry name" value="Peptidase_S1_PA"/>
</dbReference>
<dbReference type="EMBL" id="MPUH01000065">
    <property type="protein sequence ID" value="OMJ92262.1"/>
    <property type="molecule type" value="Genomic_DNA"/>
</dbReference>
<dbReference type="SUPFAM" id="SSF50494">
    <property type="entry name" value="Trypsin-like serine proteases"/>
    <property type="match status" value="1"/>
</dbReference>
<accession>A0A1R2CTD8</accession>
<evidence type="ECO:0000313" key="2">
    <source>
        <dbReference type="Proteomes" id="UP000187209"/>
    </source>
</evidence>
<comment type="caution">
    <text evidence="1">The sequence shown here is derived from an EMBL/GenBank/DDBJ whole genome shotgun (WGS) entry which is preliminary data.</text>
</comment>
<dbReference type="InterPro" id="IPR043504">
    <property type="entry name" value="Peptidase_S1_PA_chymotrypsin"/>
</dbReference>
<reference evidence="1 2" key="1">
    <citation type="submission" date="2016-11" db="EMBL/GenBank/DDBJ databases">
        <title>The macronuclear genome of Stentor coeruleus: a giant cell with tiny introns.</title>
        <authorList>
            <person name="Slabodnick M."/>
            <person name="Ruby J.G."/>
            <person name="Reiff S.B."/>
            <person name="Swart E.C."/>
            <person name="Gosai S."/>
            <person name="Prabakaran S."/>
            <person name="Witkowska E."/>
            <person name="Larue G.E."/>
            <person name="Fisher S."/>
            <person name="Freeman R.M."/>
            <person name="Gunawardena J."/>
            <person name="Chu W."/>
            <person name="Stover N.A."/>
            <person name="Gregory B.D."/>
            <person name="Nowacki M."/>
            <person name="Derisi J."/>
            <person name="Roy S.W."/>
            <person name="Marshall W.F."/>
            <person name="Sood P."/>
        </authorList>
    </citation>
    <scope>NUCLEOTIDE SEQUENCE [LARGE SCALE GENOMIC DNA]</scope>
    <source>
        <strain evidence="1">WM001</strain>
    </source>
</reference>
<name>A0A1R2CTD8_9CILI</name>
<organism evidence="1 2">
    <name type="scientific">Stentor coeruleus</name>
    <dbReference type="NCBI Taxonomy" id="5963"/>
    <lineage>
        <taxon>Eukaryota</taxon>
        <taxon>Sar</taxon>
        <taxon>Alveolata</taxon>
        <taxon>Ciliophora</taxon>
        <taxon>Postciliodesmatophora</taxon>
        <taxon>Heterotrichea</taxon>
        <taxon>Heterotrichida</taxon>
        <taxon>Stentoridae</taxon>
        <taxon>Stentor</taxon>
    </lineage>
</organism>
<evidence type="ECO:0008006" key="3">
    <source>
        <dbReference type="Google" id="ProtNLM"/>
    </source>
</evidence>
<dbReference type="AlphaFoldDB" id="A0A1R2CTD8"/>
<proteinExistence type="predicted"/>
<gene>
    <name evidence="1" type="ORF">SteCoe_5033</name>
</gene>
<protein>
    <recommendedName>
        <fullName evidence="3">Peptidase S1 domain-containing protein</fullName>
    </recommendedName>
</protein>
<dbReference type="Gene3D" id="2.40.10.10">
    <property type="entry name" value="Trypsin-like serine proteases"/>
    <property type="match status" value="1"/>
</dbReference>
<keyword evidence="2" id="KW-1185">Reference proteome</keyword>
<sequence length="371" mass="41799">MSTECIFIDSKPYIMTEVLFKDTCGNWIFTQPVDESIDPIANSIGYFMIGAEMRGTGFIIKINQNNNPYAIVLTCAHIFINSTLGLRDDPTRFIVKGESYNVKIMPKFLNWSDKRKFPKDPISGNRISIPEDWLFCEIRKDNKNYNYSLIALVLSNDSFIPQETNVKIYGFPKPIEYMNFGHCAPTSKITDLSILNNCIHGGNKLVFSEGKILATNREIMSISCPSSNGMCGSPIIINTDNGIRVVGILHGGPSGTTHKKIMLTIFETIHGININALLGLLKKINKQIKTIESAGIQICYKLHRYRTELEICIQAIQNGVEFTNFNSSEIIEQLLDHYSKVLLIEAESGRFTDYNIGLTHELLRNDINNIV</sequence>
<dbReference type="Proteomes" id="UP000187209">
    <property type="component" value="Unassembled WGS sequence"/>
</dbReference>